<dbReference type="EMBL" id="HBKR01037265">
    <property type="protein sequence ID" value="CAE2336439.1"/>
    <property type="molecule type" value="Transcribed_RNA"/>
</dbReference>
<sequence>MNILHKFYRNTLPTGTGWLLFVAFVFALLSWAFTTWLAVFDTGWYEAGYRAWMHYGLDLDDTINILCIGEVRFGSRHFYLWDHGSCRRLTGTCDYSEMSLSSNYSSLPVPLNGLCSTFGLQDWGFRMYIAFFSTVLASFCSLGSLFSLVMKAHKGRYTIPLLFLSGAILFPIPGWFIFLSLPFSYVEQSNDHRASTNSVTQWEKSWGWPLSVTAFLFSIITLILVLIYRWLKRSTGVDSYNEMNEDLESKNDDEKHDEDKLEEEFGEEDLCKDREENDLDRESVEVKDLQYGD</sequence>
<feature type="transmembrane region" description="Helical" evidence="2">
    <location>
        <begin position="127"/>
        <end position="149"/>
    </location>
</feature>
<keyword evidence="2" id="KW-1133">Transmembrane helix</keyword>
<keyword evidence="2" id="KW-0472">Membrane</keyword>
<name>A0A6U3D8E1_9EUKA</name>
<gene>
    <name evidence="3" type="ORF">NAES01612_LOCUS24348</name>
    <name evidence="4" type="ORF">NAES01612_LOCUS24351</name>
</gene>
<proteinExistence type="predicted"/>
<evidence type="ECO:0000256" key="1">
    <source>
        <dbReference type="SAM" id="MobiDB-lite"/>
    </source>
</evidence>
<feature type="compositionally biased region" description="Basic and acidic residues" evidence="1">
    <location>
        <begin position="269"/>
        <end position="293"/>
    </location>
</feature>
<feature type="region of interest" description="Disordered" evidence="1">
    <location>
        <begin position="245"/>
        <end position="293"/>
    </location>
</feature>
<reference evidence="4" key="1">
    <citation type="submission" date="2021-01" db="EMBL/GenBank/DDBJ databases">
        <authorList>
            <person name="Corre E."/>
            <person name="Pelletier E."/>
            <person name="Niang G."/>
            <person name="Scheremetjew M."/>
            <person name="Finn R."/>
            <person name="Kale V."/>
            <person name="Holt S."/>
            <person name="Cochrane G."/>
            <person name="Meng A."/>
            <person name="Brown T."/>
            <person name="Cohen L."/>
        </authorList>
    </citation>
    <scope>NUCLEOTIDE SEQUENCE</scope>
    <source>
        <strain evidence="4">SoJaBio B1-5/56/2</strain>
    </source>
</reference>
<feature type="transmembrane region" description="Helical" evidence="2">
    <location>
        <begin position="12"/>
        <end position="33"/>
    </location>
</feature>
<protein>
    <submittedName>
        <fullName evidence="4">Uncharacterized protein</fullName>
    </submittedName>
</protein>
<organism evidence="4">
    <name type="scientific">Paramoeba aestuarina</name>
    <dbReference type="NCBI Taxonomy" id="180227"/>
    <lineage>
        <taxon>Eukaryota</taxon>
        <taxon>Amoebozoa</taxon>
        <taxon>Discosea</taxon>
        <taxon>Flabellinia</taxon>
        <taxon>Dactylopodida</taxon>
        <taxon>Paramoebidae</taxon>
        <taxon>Paramoeba</taxon>
    </lineage>
</organism>
<evidence type="ECO:0000256" key="2">
    <source>
        <dbReference type="SAM" id="Phobius"/>
    </source>
</evidence>
<evidence type="ECO:0000313" key="4">
    <source>
        <dbReference type="EMBL" id="CAE2336439.1"/>
    </source>
</evidence>
<feature type="transmembrane region" description="Helical" evidence="2">
    <location>
        <begin position="161"/>
        <end position="186"/>
    </location>
</feature>
<accession>A0A6U3D8E1</accession>
<evidence type="ECO:0000313" key="3">
    <source>
        <dbReference type="EMBL" id="CAE2336428.1"/>
    </source>
</evidence>
<keyword evidence="2" id="KW-0812">Transmembrane</keyword>
<feature type="compositionally biased region" description="Basic and acidic residues" evidence="1">
    <location>
        <begin position="247"/>
        <end position="259"/>
    </location>
</feature>
<feature type="transmembrane region" description="Helical" evidence="2">
    <location>
        <begin position="206"/>
        <end position="231"/>
    </location>
</feature>
<dbReference type="AlphaFoldDB" id="A0A6U3D8E1"/>
<dbReference type="EMBL" id="HBKR01037254">
    <property type="protein sequence ID" value="CAE2336428.1"/>
    <property type="molecule type" value="Transcribed_RNA"/>
</dbReference>